<organism evidence="2 3">
    <name type="scientific">Vibrio genomosp. F6 str. FF-238</name>
    <dbReference type="NCBI Taxonomy" id="1191298"/>
    <lineage>
        <taxon>Bacteria</taxon>
        <taxon>Pseudomonadati</taxon>
        <taxon>Pseudomonadota</taxon>
        <taxon>Gammaproteobacteria</taxon>
        <taxon>Vibrionales</taxon>
        <taxon>Vibrionaceae</taxon>
        <taxon>Vibrio</taxon>
    </lineage>
</organism>
<name>A0A1E5D2J5_9VIBR</name>
<evidence type="ECO:0000313" key="2">
    <source>
        <dbReference type="EMBL" id="OEE77700.1"/>
    </source>
</evidence>
<dbReference type="InterPro" id="IPR043519">
    <property type="entry name" value="NT_sf"/>
</dbReference>
<dbReference type="InterPro" id="IPR052930">
    <property type="entry name" value="TA_antitoxin_MntA"/>
</dbReference>
<keyword evidence="3" id="KW-1185">Reference proteome</keyword>
<feature type="domain" description="Polymerase beta nucleotidyltransferase" evidence="1">
    <location>
        <begin position="3"/>
        <end position="100"/>
    </location>
</feature>
<evidence type="ECO:0000313" key="3">
    <source>
        <dbReference type="Proteomes" id="UP000094165"/>
    </source>
</evidence>
<dbReference type="CDD" id="cd05403">
    <property type="entry name" value="NT_KNTase_like"/>
    <property type="match status" value="1"/>
</dbReference>
<dbReference type="SUPFAM" id="SSF81301">
    <property type="entry name" value="Nucleotidyltransferase"/>
    <property type="match status" value="1"/>
</dbReference>
<dbReference type="RefSeq" id="WP_017052613.1">
    <property type="nucleotide sequence ID" value="NZ_AJYW02000073.1"/>
</dbReference>
<dbReference type="PANTHER" id="PTHR43852:SF3">
    <property type="entry name" value="NUCLEOTIDYLTRANSFERASE"/>
    <property type="match status" value="1"/>
</dbReference>
<dbReference type="NCBIfam" id="NF047752">
    <property type="entry name" value="MntA_antitoxin"/>
    <property type="match status" value="1"/>
</dbReference>
<dbReference type="EMBL" id="AJYW02000073">
    <property type="protein sequence ID" value="OEE77700.1"/>
    <property type="molecule type" value="Genomic_DNA"/>
</dbReference>
<dbReference type="PANTHER" id="PTHR43852">
    <property type="entry name" value="NUCLEOTIDYLTRANSFERASE"/>
    <property type="match status" value="1"/>
</dbReference>
<dbReference type="Gene3D" id="3.30.460.10">
    <property type="entry name" value="Beta Polymerase, domain 2"/>
    <property type="match status" value="1"/>
</dbReference>
<dbReference type="AlphaFoldDB" id="A0A1E5D2J5"/>
<proteinExistence type="predicted"/>
<gene>
    <name evidence="2" type="ORF">A130_14310</name>
</gene>
<dbReference type="Pfam" id="PF18765">
    <property type="entry name" value="Polbeta"/>
    <property type="match status" value="1"/>
</dbReference>
<evidence type="ECO:0000259" key="1">
    <source>
        <dbReference type="Pfam" id="PF18765"/>
    </source>
</evidence>
<comment type="caution">
    <text evidence="2">The sequence shown here is derived from an EMBL/GenBank/DDBJ whole genome shotgun (WGS) entry which is preliminary data.</text>
</comment>
<reference evidence="2 3" key="1">
    <citation type="journal article" date="2012" name="Science">
        <title>Ecological populations of bacteria act as socially cohesive units of antibiotic production and resistance.</title>
        <authorList>
            <person name="Cordero O.X."/>
            <person name="Wildschutte H."/>
            <person name="Kirkup B."/>
            <person name="Proehl S."/>
            <person name="Ngo L."/>
            <person name="Hussain F."/>
            <person name="Le Roux F."/>
            <person name="Mincer T."/>
            <person name="Polz M.F."/>
        </authorList>
    </citation>
    <scope>NUCLEOTIDE SEQUENCE [LARGE SCALE GENOMIC DNA]</scope>
    <source>
        <strain evidence="2 3">FF-238</strain>
    </source>
</reference>
<sequence>MINSIVSLAKMDERIELVWLYGSRAQGSHHQESDFDLAVAFGDHSLSALALRTRPECLAIEWAEHLHLPLNKLSIVDINRIPIALAFNVIEYGELIYNNNPLLFHKELNRINSMFEYQLIESKRDTSYE</sequence>
<protein>
    <recommendedName>
        <fullName evidence="1">Polymerase beta nucleotidyltransferase domain-containing protein</fullName>
    </recommendedName>
</protein>
<dbReference type="Proteomes" id="UP000094165">
    <property type="component" value="Unassembled WGS sequence"/>
</dbReference>
<accession>A0A1E5D2J5</accession>
<dbReference type="InterPro" id="IPR041633">
    <property type="entry name" value="Polbeta"/>
</dbReference>